<dbReference type="InterPro" id="IPR014710">
    <property type="entry name" value="RmlC-like_jellyroll"/>
</dbReference>
<dbReference type="GO" id="GO:0019305">
    <property type="term" value="P:dTDP-rhamnose biosynthetic process"/>
    <property type="evidence" value="ECO:0007669"/>
    <property type="project" value="UniProtKB-UniRule"/>
</dbReference>
<keyword evidence="9" id="KW-1185">Reference proteome</keyword>
<comment type="subunit">
    <text evidence="7">Homodimer.</text>
</comment>
<comment type="function">
    <text evidence="2 7">Catalyzes the epimerization of the C3' and C5'positions of dTDP-6-deoxy-D-xylo-4-hexulose, forming dTDP-6-deoxy-L-lyxo-4-hexulose.</text>
</comment>
<dbReference type="GO" id="GO:0000271">
    <property type="term" value="P:polysaccharide biosynthetic process"/>
    <property type="evidence" value="ECO:0007669"/>
    <property type="project" value="TreeGrafter"/>
</dbReference>
<feature type="active site" description="Proton donor" evidence="5">
    <location>
        <position position="133"/>
    </location>
</feature>
<dbReference type="PANTHER" id="PTHR21047">
    <property type="entry name" value="DTDP-6-DEOXY-D-GLUCOSE-3,5 EPIMERASE"/>
    <property type="match status" value="1"/>
</dbReference>
<dbReference type="UniPathway" id="UPA00124"/>
<evidence type="ECO:0000256" key="6">
    <source>
        <dbReference type="PIRSR" id="PIRSR600888-3"/>
    </source>
</evidence>
<dbReference type="NCBIfam" id="TIGR01221">
    <property type="entry name" value="rmlC"/>
    <property type="match status" value="1"/>
</dbReference>
<comment type="similarity">
    <text evidence="7">Belongs to the dTDP-4-dehydrorhamnose 3,5-epimerase family.</text>
</comment>
<dbReference type="Gene3D" id="2.60.120.10">
    <property type="entry name" value="Jelly Rolls"/>
    <property type="match status" value="1"/>
</dbReference>
<dbReference type="InterPro" id="IPR000888">
    <property type="entry name" value="RmlC-like"/>
</dbReference>
<evidence type="ECO:0000256" key="2">
    <source>
        <dbReference type="ARBA" id="ARBA00001997"/>
    </source>
</evidence>
<dbReference type="GO" id="GO:0005829">
    <property type="term" value="C:cytosol"/>
    <property type="evidence" value="ECO:0007669"/>
    <property type="project" value="TreeGrafter"/>
</dbReference>
<evidence type="ECO:0000313" key="9">
    <source>
        <dbReference type="Proteomes" id="UP000199415"/>
    </source>
</evidence>
<dbReference type="SUPFAM" id="SSF51182">
    <property type="entry name" value="RmlC-like cupins"/>
    <property type="match status" value="1"/>
</dbReference>
<proteinExistence type="inferred from homology"/>
<gene>
    <name evidence="8" type="ORF">SAMN05216241_102277</name>
</gene>
<name>A0A1G7NRU1_9PROT</name>
<evidence type="ECO:0000313" key="8">
    <source>
        <dbReference type="EMBL" id="SDF76683.1"/>
    </source>
</evidence>
<feature type="site" description="Participates in a stacking interaction with the thymidine ring of dTDP-4-oxo-6-deoxyglucose" evidence="6">
    <location>
        <position position="139"/>
    </location>
</feature>
<dbReference type="STRING" id="1082479.SAMN05216241_102277"/>
<protein>
    <recommendedName>
        <fullName evidence="4 7">dTDP-4-dehydrorhamnose 3,5-epimerase</fullName>
        <ecNumber evidence="3 7">5.1.3.13</ecNumber>
    </recommendedName>
    <alternativeName>
        <fullName evidence="7">Thymidine diphospho-4-keto-rhamnose 3,5-epimerase</fullName>
    </alternativeName>
</protein>
<dbReference type="AlphaFoldDB" id="A0A1G7NRU1"/>
<dbReference type="RefSeq" id="WP_090018904.1">
    <property type="nucleotide sequence ID" value="NZ_FNCE01000002.1"/>
</dbReference>
<dbReference type="EMBL" id="FNCE01000002">
    <property type="protein sequence ID" value="SDF76683.1"/>
    <property type="molecule type" value="Genomic_DNA"/>
</dbReference>
<feature type="active site" description="Proton acceptor" evidence="5">
    <location>
        <position position="63"/>
    </location>
</feature>
<accession>A0A1G7NRU1</accession>
<evidence type="ECO:0000256" key="1">
    <source>
        <dbReference type="ARBA" id="ARBA00001298"/>
    </source>
</evidence>
<reference evidence="8 9" key="1">
    <citation type="submission" date="2016-10" db="EMBL/GenBank/DDBJ databases">
        <authorList>
            <person name="de Groot N.N."/>
        </authorList>
    </citation>
    <scope>NUCLEOTIDE SEQUENCE [LARGE SCALE GENOMIC DNA]</scope>
    <source>
        <strain evidence="8 9">DSM 25584</strain>
    </source>
</reference>
<keyword evidence="7" id="KW-0413">Isomerase</keyword>
<dbReference type="CDD" id="cd00438">
    <property type="entry name" value="cupin_RmlC"/>
    <property type="match status" value="1"/>
</dbReference>
<dbReference type="Pfam" id="PF00908">
    <property type="entry name" value="dTDP_sugar_isom"/>
    <property type="match status" value="1"/>
</dbReference>
<dbReference type="Proteomes" id="UP000199415">
    <property type="component" value="Unassembled WGS sequence"/>
</dbReference>
<dbReference type="OrthoDB" id="9800680at2"/>
<dbReference type="PANTHER" id="PTHR21047:SF2">
    <property type="entry name" value="THYMIDINE DIPHOSPHO-4-KETO-RHAMNOSE 3,5-EPIMERASE"/>
    <property type="match status" value="1"/>
</dbReference>
<sequence length="185" mass="20627">MVSVTSLAIPEIKEVVPRIFADSRGFFSEVFNAARLEAHGIEAGFVQENHSLSRTAGTVRGLHFQIPPYAQAKLVRVVRGRLLDVAVDLRSGAPTFGQHVSHTLSTDAWNQLFIPEGFAHGFCTLTDDTEVVYLVTAGYAPEHERGVRWDDPDLAINWPVRGDNAVLSDKDRSYPRLRDLPHFFT</sequence>
<comment type="pathway">
    <text evidence="7">Carbohydrate biosynthesis; dTDP-L-rhamnose biosynthesis.</text>
</comment>
<dbReference type="EC" id="5.1.3.13" evidence="3 7"/>
<evidence type="ECO:0000256" key="5">
    <source>
        <dbReference type="PIRSR" id="PIRSR600888-1"/>
    </source>
</evidence>
<organism evidence="8 9">
    <name type="scientific">Limimonas halophila</name>
    <dbReference type="NCBI Taxonomy" id="1082479"/>
    <lineage>
        <taxon>Bacteria</taxon>
        <taxon>Pseudomonadati</taxon>
        <taxon>Pseudomonadota</taxon>
        <taxon>Alphaproteobacteria</taxon>
        <taxon>Rhodospirillales</taxon>
        <taxon>Rhodovibrionaceae</taxon>
        <taxon>Limimonas</taxon>
    </lineage>
</organism>
<comment type="catalytic activity">
    <reaction evidence="1 7">
        <text>dTDP-4-dehydro-6-deoxy-alpha-D-glucose = dTDP-4-dehydro-beta-L-rhamnose</text>
        <dbReference type="Rhea" id="RHEA:16969"/>
        <dbReference type="ChEBI" id="CHEBI:57649"/>
        <dbReference type="ChEBI" id="CHEBI:62830"/>
        <dbReference type="EC" id="5.1.3.13"/>
    </reaction>
</comment>
<evidence type="ECO:0000256" key="4">
    <source>
        <dbReference type="ARBA" id="ARBA00019595"/>
    </source>
</evidence>
<evidence type="ECO:0000256" key="7">
    <source>
        <dbReference type="RuleBase" id="RU364069"/>
    </source>
</evidence>
<evidence type="ECO:0000256" key="3">
    <source>
        <dbReference type="ARBA" id="ARBA00012098"/>
    </source>
</evidence>
<dbReference type="GO" id="GO:0008830">
    <property type="term" value="F:dTDP-4-dehydrorhamnose 3,5-epimerase activity"/>
    <property type="evidence" value="ECO:0007669"/>
    <property type="project" value="UniProtKB-UniRule"/>
</dbReference>
<dbReference type="InterPro" id="IPR011051">
    <property type="entry name" value="RmlC_Cupin_sf"/>
</dbReference>